<reference evidence="1 2" key="1">
    <citation type="submission" date="2023-07" db="EMBL/GenBank/DDBJ databases">
        <title>Closed genoem sequence of Methanomicrococcus sp. Hf6.</title>
        <authorList>
            <person name="Poehlein A."/>
            <person name="Protasov E."/>
            <person name="Platt K."/>
            <person name="Reeh H."/>
            <person name="Daniel R."/>
            <person name="Brune A."/>
        </authorList>
    </citation>
    <scope>NUCLEOTIDE SEQUENCE [LARGE SCALE GENOMIC DNA]</scope>
    <source>
        <strain evidence="1 2">Hf6</strain>
    </source>
</reference>
<dbReference type="GeneID" id="85194685"/>
<protein>
    <recommendedName>
        <fullName evidence="3">DUF4325 domain-containing protein</fullName>
    </recommendedName>
</protein>
<evidence type="ECO:0000313" key="2">
    <source>
        <dbReference type="Proteomes" id="UP001302978"/>
    </source>
</evidence>
<keyword evidence="2" id="KW-1185">Reference proteome</keyword>
<dbReference type="RefSeq" id="WP_316557920.1">
    <property type="nucleotide sequence ID" value="NZ_CP131059.1"/>
</dbReference>
<dbReference type="AlphaFoldDB" id="A0AA96UYG6"/>
<gene>
    <name evidence="1" type="ORF">MmiHf6_02380</name>
</gene>
<dbReference type="Proteomes" id="UP001302978">
    <property type="component" value="Chromosome"/>
</dbReference>
<dbReference type="EMBL" id="CP131059">
    <property type="protein sequence ID" value="WNY22944.1"/>
    <property type="molecule type" value="Genomic_DNA"/>
</dbReference>
<accession>A0AA96UYG6</accession>
<proteinExistence type="predicted"/>
<sequence>MIIQAAKHFETAHSTEDAEILSNLIDSALENGEEKIIIDFTGIEQYCSAFFRSSLTYRLKDMTHEEYDECFQLTGLSDLGKGAYWLTYDNMVNHYSLPLHVRLELEKELEEMVEEYL</sequence>
<name>A0AA96UYG6_9EURY</name>
<evidence type="ECO:0000313" key="1">
    <source>
        <dbReference type="EMBL" id="WNY22944.1"/>
    </source>
</evidence>
<evidence type="ECO:0008006" key="3">
    <source>
        <dbReference type="Google" id="ProtNLM"/>
    </source>
</evidence>
<dbReference type="KEGG" id="mehf:MmiHf6_02380"/>
<organism evidence="1 2">
    <name type="scientific">Methanimicrococcus hongohii</name>
    <dbReference type="NCBI Taxonomy" id="3028295"/>
    <lineage>
        <taxon>Archaea</taxon>
        <taxon>Methanobacteriati</taxon>
        <taxon>Methanobacteriota</taxon>
        <taxon>Stenosarchaea group</taxon>
        <taxon>Methanomicrobia</taxon>
        <taxon>Methanosarcinales</taxon>
        <taxon>Methanosarcinaceae</taxon>
        <taxon>Methanimicrococcus</taxon>
    </lineage>
</organism>